<reference evidence="2 3" key="1">
    <citation type="submission" date="2013-05" db="EMBL/GenBank/DDBJ databases">
        <title>Genome assembly of Chondromyces apiculatus DSM 436.</title>
        <authorList>
            <person name="Sharma G."/>
            <person name="Khatri I."/>
            <person name="Kaur C."/>
            <person name="Mayilraj S."/>
            <person name="Subramanian S."/>
        </authorList>
    </citation>
    <scope>NUCLEOTIDE SEQUENCE [LARGE SCALE GENOMIC DNA]</scope>
    <source>
        <strain evidence="2 3">DSM 436</strain>
    </source>
</reference>
<keyword evidence="1" id="KW-1133">Transmembrane helix</keyword>
<dbReference type="Proteomes" id="UP000019678">
    <property type="component" value="Unassembled WGS sequence"/>
</dbReference>
<keyword evidence="1" id="KW-0472">Membrane</keyword>
<dbReference type="RefSeq" id="WP_044238924.1">
    <property type="nucleotide sequence ID" value="NZ_ASRX01000013.1"/>
</dbReference>
<comment type="caution">
    <text evidence="2">The sequence shown here is derived from an EMBL/GenBank/DDBJ whole genome shotgun (WGS) entry which is preliminary data.</text>
</comment>
<feature type="transmembrane region" description="Helical" evidence="1">
    <location>
        <begin position="60"/>
        <end position="77"/>
    </location>
</feature>
<dbReference type="AlphaFoldDB" id="A0A017TCS7"/>
<evidence type="ECO:0000313" key="3">
    <source>
        <dbReference type="Proteomes" id="UP000019678"/>
    </source>
</evidence>
<keyword evidence="1" id="KW-0812">Transmembrane</keyword>
<evidence type="ECO:0000313" key="2">
    <source>
        <dbReference type="EMBL" id="EYF07068.1"/>
    </source>
</evidence>
<evidence type="ECO:0000256" key="1">
    <source>
        <dbReference type="SAM" id="Phobius"/>
    </source>
</evidence>
<sequence>MNADDEEEVAVKVARLEHAIPAGEATKQEKLRTVQLAVLSIVVSSCAALMAFVTELAGPLVSLVFVLGSVQVWTAVFRPRRR</sequence>
<dbReference type="EMBL" id="ASRX01000013">
    <property type="protein sequence ID" value="EYF07068.1"/>
    <property type="molecule type" value="Genomic_DNA"/>
</dbReference>
<protein>
    <submittedName>
        <fullName evidence="2">Uncharacterized protein</fullName>
    </submittedName>
</protein>
<dbReference type="STRING" id="1192034.CAP_1327"/>
<organism evidence="2 3">
    <name type="scientific">Chondromyces apiculatus DSM 436</name>
    <dbReference type="NCBI Taxonomy" id="1192034"/>
    <lineage>
        <taxon>Bacteria</taxon>
        <taxon>Pseudomonadati</taxon>
        <taxon>Myxococcota</taxon>
        <taxon>Polyangia</taxon>
        <taxon>Polyangiales</taxon>
        <taxon>Polyangiaceae</taxon>
        <taxon>Chondromyces</taxon>
    </lineage>
</organism>
<proteinExistence type="predicted"/>
<feature type="transmembrane region" description="Helical" evidence="1">
    <location>
        <begin position="36"/>
        <end position="54"/>
    </location>
</feature>
<keyword evidence="3" id="KW-1185">Reference proteome</keyword>
<accession>A0A017TCS7</accession>
<name>A0A017TCS7_9BACT</name>
<gene>
    <name evidence="2" type="ORF">CAP_1327</name>
</gene>